<feature type="domain" description="BRCT" evidence="15">
    <location>
        <begin position="18"/>
        <end position="91"/>
    </location>
</feature>
<protein>
    <recommendedName>
        <fullName evidence="4">Telomeric repeat-binding factor 2-interacting protein 1</fullName>
    </recommendedName>
    <alternativeName>
        <fullName evidence="11">Repressor/activator protein 1 homolog</fullName>
    </alternativeName>
</protein>
<feature type="region of interest" description="Disordered" evidence="12">
    <location>
        <begin position="753"/>
        <end position="783"/>
    </location>
</feature>
<accession>A0AAN8A3H1</accession>
<evidence type="ECO:0000259" key="13">
    <source>
        <dbReference type="Pfam" id="PF08914"/>
    </source>
</evidence>
<feature type="region of interest" description="Disordered" evidence="12">
    <location>
        <begin position="583"/>
        <end position="607"/>
    </location>
</feature>
<dbReference type="InterPro" id="IPR015010">
    <property type="entry name" value="TERF2IP_Myb"/>
</dbReference>
<evidence type="ECO:0000256" key="5">
    <source>
        <dbReference type="ARBA" id="ARBA00022454"/>
    </source>
</evidence>
<gene>
    <name evidence="16" type="ORF">LTR97_004577</name>
</gene>
<evidence type="ECO:0000256" key="3">
    <source>
        <dbReference type="ARBA" id="ARBA00010467"/>
    </source>
</evidence>
<feature type="region of interest" description="Disordered" evidence="12">
    <location>
        <begin position="1110"/>
        <end position="1459"/>
    </location>
</feature>
<evidence type="ECO:0000256" key="1">
    <source>
        <dbReference type="ARBA" id="ARBA00004123"/>
    </source>
</evidence>
<feature type="compositionally biased region" description="Polar residues" evidence="12">
    <location>
        <begin position="290"/>
        <end position="299"/>
    </location>
</feature>
<keyword evidence="6" id="KW-0779">Telomere</keyword>
<evidence type="ECO:0000313" key="17">
    <source>
        <dbReference type="Proteomes" id="UP001310594"/>
    </source>
</evidence>
<dbReference type="InterPro" id="IPR001357">
    <property type="entry name" value="BRCT_dom"/>
</dbReference>
<dbReference type="GO" id="GO:0031848">
    <property type="term" value="P:protection from non-homologous end joining at telomere"/>
    <property type="evidence" value="ECO:0007669"/>
    <property type="project" value="TreeGrafter"/>
</dbReference>
<evidence type="ECO:0000256" key="12">
    <source>
        <dbReference type="SAM" id="MobiDB-lite"/>
    </source>
</evidence>
<dbReference type="Gene3D" id="1.10.10.2170">
    <property type="match status" value="1"/>
</dbReference>
<keyword evidence="7" id="KW-0805">Transcription regulation</keyword>
<dbReference type="Proteomes" id="UP001310594">
    <property type="component" value="Unassembled WGS sequence"/>
</dbReference>
<evidence type="ECO:0000256" key="2">
    <source>
        <dbReference type="ARBA" id="ARBA00004574"/>
    </source>
</evidence>
<feature type="domain" description="TRF2-interacting telomeric protein/Rap1 C-terminal" evidence="14">
    <location>
        <begin position="1489"/>
        <end position="1567"/>
    </location>
</feature>
<comment type="caution">
    <text evidence="16">The sequence shown here is derived from an EMBL/GenBank/DDBJ whole genome shotgun (WGS) entry which is preliminary data.</text>
</comment>
<keyword evidence="8" id="KW-0010">Activator</keyword>
<feature type="domain" description="TERF2-interacting telomeric protein 1 Myb" evidence="13">
    <location>
        <begin position="118"/>
        <end position="173"/>
    </location>
</feature>
<evidence type="ECO:0000313" key="16">
    <source>
        <dbReference type="EMBL" id="KAK5701759.1"/>
    </source>
</evidence>
<feature type="compositionally biased region" description="Low complexity" evidence="12">
    <location>
        <begin position="375"/>
        <end position="389"/>
    </location>
</feature>
<dbReference type="GO" id="GO:0010833">
    <property type="term" value="P:telomere maintenance via telomere lengthening"/>
    <property type="evidence" value="ECO:0007669"/>
    <property type="project" value="TreeGrafter"/>
</dbReference>
<comment type="similarity">
    <text evidence="3">Belongs to the RAP1 family.</text>
</comment>
<feature type="compositionally biased region" description="Acidic residues" evidence="12">
    <location>
        <begin position="813"/>
        <end position="840"/>
    </location>
</feature>
<keyword evidence="5" id="KW-0158">Chromosome</keyword>
<feature type="region of interest" description="Disordered" evidence="12">
    <location>
        <begin position="878"/>
        <end position="915"/>
    </location>
</feature>
<dbReference type="SUPFAM" id="SSF46689">
    <property type="entry name" value="Homeodomain-like"/>
    <property type="match status" value="1"/>
</dbReference>
<feature type="compositionally biased region" description="Acidic residues" evidence="12">
    <location>
        <begin position="878"/>
        <end position="890"/>
    </location>
</feature>
<dbReference type="Pfam" id="PF11626">
    <property type="entry name" value="Rap1_C"/>
    <property type="match status" value="1"/>
</dbReference>
<evidence type="ECO:0000256" key="11">
    <source>
        <dbReference type="ARBA" id="ARBA00032471"/>
    </source>
</evidence>
<dbReference type="InterPro" id="IPR009057">
    <property type="entry name" value="Homeodomain-like_sf"/>
</dbReference>
<feature type="region of interest" description="Disordered" evidence="12">
    <location>
        <begin position="626"/>
        <end position="656"/>
    </location>
</feature>
<feature type="compositionally biased region" description="Basic and acidic residues" evidence="12">
    <location>
        <begin position="453"/>
        <end position="469"/>
    </location>
</feature>
<feature type="compositionally biased region" description="Acidic residues" evidence="12">
    <location>
        <begin position="1150"/>
        <end position="1159"/>
    </location>
</feature>
<dbReference type="GO" id="GO:0042162">
    <property type="term" value="F:telomeric DNA binding"/>
    <property type="evidence" value="ECO:0007669"/>
    <property type="project" value="TreeGrafter"/>
</dbReference>
<feature type="compositionally biased region" description="Basic and acidic residues" evidence="12">
    <location>
        <begin position="1246"/>
        <end position="1272"/>
    </location>
</feature>
<name>A0AAN8A3H1_9PEZI</name>
<feature type="region of interest" description="Disordered" evidence="12">
    <location>
        <begin position="258"/>
        <end position="531"/>
    </location>
</feature>
<dbReference type="EMBL" id="JAVRQU010000006">
    <property type="protein sequence ID" value="KAK5701759.1"/>
    <property type="molecule type" value="Genomic_DNA"/>
</dbReference>
<evidence type="ECO:0000256" key="9">
    <source>
        <dbReference type="ARBA" id="ARBA00023163"/>
    </source>
</evidence>
<sequence length="1573" mass="174347">MAPIVISDADDATPAVGKLFDGLAFFLVQQLPTRASYIAKVQANGGRVVKLEKQADYIIADHFKLGCPPGSFSYTFIDAAIKAGALPDPEDHPAGPPLGALREVGSVGVPGKQTRTPFTAADDKELWEYVEKARSDGGMVKGNDIYKHLEKKNPRHTYQAWRDRYIKKLMDRPPAGCKVKEEEIGPVFTEQDYKNLVDNAEDIRQLDPNSEVAAWQAWADAFPEHTGPEWMKYWKETVYPAYRKTEEYKKLRRAEKLERERVERGAEGKEEGDEVLPERANGQDVVGGPPTSSRNTTAMSLERTENGAGRQEHEAPPKPSGSRQSARSQQDDGETSKKRAAVPEPSAAPSAKRRATQPVKDEPLSQTTRIHKSRPSASQGSSSQRRVSQYGRLKEDYSDLFVTEEEANKPIMPSKPQPPKRAINPDAPIEILSTDEERRRGKTAKPKRKPRKGRQEARAEASRHEHVGVEDDSALLMDGAGEHSAARNGDAMQLDRQPDLPNSELNRAAESQLRRESVHEAEEGDDGQQVFDDYVMDDEELPVQPVINEHARLPHMATATSTSPLMRAIEEFDKDLDSFLHSSEANREADRQVRRESGNGTGLAVEPLPVHGRYFDLPTSDANHAAEEHVRRESGNDTSAITEQREQYSELPTSDANNAAEEQMRRETGEHMHIRDDLEQAIEDFTVMNDAEEVDEEEFGDYLLEHNGTAVNVQGEVANVREGGEEPSLLTMLENVLATGIDDFERNVQALDEETRAEPSQRAQVRSEVLELGGSTPEDIEDGEDETMDVTISTHLVEDGEVEDGLPGKDILDHDEDAQTEDDLPEEEPLDREEGGEEEGLTDKAVLNAEDETVLPFVDIADESDGANDVTITNGFVQDDEDERDIDMSDDANASHGGGHALTAENLASQQAEHRPPVVRGVDLPEDDVAQDQGEFLSALQALMAQTKQAKKPNISHSTEQAVKHGLEEPAQQRPELEAQLVLTASPVPEAHAHKQQSGTVRHEASVSKAHNETDLVSNASHPRDTNGFMDLPITSEEDINDILESSLRWPYSPQQSKRQVAAVQQDESMQFETQIAYPKLRYEEESDVVFGEDEPEPKVLYPSLPVEVAKPAAEEEEEEEDMQLQFGVEPDVQPEEDDVHSQLGVDPEMQPEPEEEDLQSQLGFETKLATGSDGGFVVADHFEGFEEQDAAQNADEDEEEDDLEQEYEIDFDVPEPEGGFGFSSSPAKAAEVETVESRQSSPGVDTRHRNDLTHEQERSLYEESDGFESRQPEASFNVTSSPFRPSPRRPNLQSTRLASRAESLVDHEEVDDGIVVDVDAQGETIEISSAEPPSSPYQSSRAPSSQAGEELTDSKRQLATQDILDAETQLPDLSMPLPPDSEDEMSDADDETSAAASASRVPHHEAQPSLVEESEDDSQELPAPSAKQPQRAAAQSLPTPPLQPLRPFKKLTTEPPQAPLVPRIDLAETQSLEEDDIDEYITATKLRYNFSEEAIMHALKATSIRPDLAEIVLFDQRAGRKFPTDVPGIWTPEEDAIIEGGNARLIRQVQARHGSEECDKRLTWLEWYRAGG</sequence>
<reference evidence="16" key="1">
    <citation type="submission" date="2023-08" db="EMBL/GenBank/DDBJ databases">
        <title>Black Yeasts Isolated from many extreme environments.</title>
        <authorList>
            <person name="Coleine C."/>
            <person name="Stajich J.E."/>
            <person name="Selbmann L."/>
        </authorList>
    </citation>
    <scope>NUCLEOTIDE SEQUENCE</scope>
    <source>
        <strain evidence="16">CCFEE 5810</strain>
    </source>
</reference>
<evidence type="ECO:0000256" key="7">
    <source>
        <dbReference type="ARBA" id="ARBA00023015"/>
    </source>
</evidence>
<organism evidence="16 17">
    <name type="scientific">Elasticomyces elasticus</name>
    <dbReference type="NCBI Taxonomy" id="574655"/>
    <lineage>
        <taxon>Eukaryota</taxon>
        <taxon>Fungi</taxon>
        <taxon>Dikarya</taxon>
        <taxon>Ascomycota</taxon>
        <taxon>Pezizomycotina</taxon>
        <taxon>Dothideomycetes</taxon>
        <taxon>Dothideomycetidae</taxon>
        <taxon>Mycosphaerellales</taxon>
        <taxon>Teratosphaeriaceae</taxon>
        <taxon>Elasticomyces</taxon>
    </lineage>
</organism>
<feature type="compositionally biased region" description="Acidic residues" evidence="12">
    <location>
        <begin position="1186"/>
        <end position="1216"/>
    </location>
</feature>
<feature type="compositionally biased region" description="Basic and acidic residues" evidence="12">
    <location>
        <begin position="302"/>
        <end position="316"/>
    </location>
</feature>
<evidence type="ECO:0000256" key="8">
    <source>
        <dbReference type="ARBA" id="ARBA00023159"/>
    </source>
</evidence>
<feature type="compositionally biased region" description="Basic residues" evidence="12">
    <location>
        <begin position="440"/>
        <end position="452"/>
    </location>
</feature>
<dbReference type="CDD" id="cd11655">
    <property type="entry name" value="rap1_myb-like"/>
    <property type="match status" value="1"/>
</dbReference>
<dbReference type="InterPro" id="IPR039595">
    <property type="entry name" value="TE2IP/Rap1"/>
</dbReference>
<dbReference type="Pfam" id="PF08914">
    <property type="entry name" value="Myb_Rap1"/>
    <property type="match status" value="1"/>
</dbReference>
<dbReference type="GO" id="GO:0070187">
    <property type="term" value="C:shelterin complex"/>
    <property type="evidence" value="ECO:0007669"/>
    <property type="project" value="TreeGrafter"/>
</dbReference>
<dbReference type="InterPro" id="IPR038104">
    <property type="entry name" value="Rap1_C_sf"/>
</dbReference>
<feature type="compositionally biased region" description="Low complexity" evidence="12">
    <location>
        <begin position="1316"/>
        <end position="1348"/>
    </location>
</feature>
<feature type="region of interest" description="Disordered" evidence="12">
    <location>
        <begin position="799"/>
        <end position="849"/>
    </location>
</feature>
<evidence type="ECO:0000259" key="15">
    <source>
        <dbReference type="Pfam" id="PF16589"/>
    </source>
</evidence>
<feature type="compositionally biased region" description="Basic and acidic residues" evidence="12">
    <location>
        <begin position="626"/>
        <end position="635"/>
    </location>
</feature>
<dbReference type="PANTHER" id="PTHR16466">
    <property type="entry name" value="TELOMERE REPEAT-BINDING FACTOR 2-INTERACTING PROTEIN 1"/>
    <property type="match status" value="1"/>
</dbReference>
<dbReference type="Gene3D" id="1.10.10.60">
    <property type="entry name" value="Homeodomain-like"/>
    <property type="match status" value="1"/>
</dbReference>
<comment type="subcellular location">
    <subcellularLocation>
        <location evidence="2">Chromosome</location>
        <location evidence="2">Telomere</location>
    </subcellularLocation>
    <subcellularLocation>
        <location evidence="1">Nucleus</location>
    </subcellularLocation>
</comment>
<feature type="compositionally biased region" description="Basic and acidic residues" evidence="12">
    <location>
        <begin position="258"/>
        <end position="269"/>
    </location>
</feature>
<evidence type="ECO:0000256" key="10">
    <source>
        <dbReference type="ARBA" id="ARBA00023242"/>
    </source>
</evidence>
<feature type="compositionally biased region" description="Basic and acidic residues" evidence="12">
    <location>
        <begin position="583"/>
        <end position="597"/>
    </location>
</feature>
<keyword evidence="9" id="KW-0804">Transcription</keyword>
<keyword evidence="10" id="KW-0539">Nucleus</keyword>
<proteinExistence type="inferred from homology"/>
<evidence type="ECO:0000256" key="6">
    <source>
        <dbReference type="ARBA" id="ARBA00022895"/>
    </source>
</evidence>
<dbReference type="InterPro" id="IPR021661">
    <property type="entry name" value="Rap1_C"/>
</dbReference>
<feature type="compositionally biased region" description="Acidic residues" evidence="12">
    <location>
        <begin position="1381"/>
        <end position="1393"/>
    </location>
</feature>
<feature type="compositionally biased region" description="Basic and acidic residues" evidence="12">
    <location>
        <begin position="512"/>
        <end position="521"/>
    </location>
</feature>
<dbReference type="Pfam" id="PF16589">
    <property type="entry name" value="BRCT_2"/>
    <property type="match status" value="1"/>
</dbReference>
<dbReference type="PANTHER" id="PTHR16466:SF6">
    <property type="entry name" value="TELOMERIC REPEAT-BINDING FACTOR 2-INTERACTING PROTEIN 1"/>
    <property type="match status" value="1"/>
</dbReference>
<evidence type="ECO:0000259" key="14">
    <source>
        <dbReference type="Pfam" id="PF11626"/>
    </source>
</evidence>
<evidence type="ECO:0000256" key="4">
    <source>
        <dbReference type="ARBA" id="ARBA00017805"/>
    </source>
</evidence>